<dbReference type="InterPro" id="IPR013320">
    <property type="entry name" value="ConA-like_dom_sf"/>
</dbReference>
<evidence type="ECO:0000256" key="7">
    <source>
        <dbReference type="SAM" id="SignalP"/>
    </source>
</evidence>
<dbReference type="PANTHER" id="PTHR22906">
    <property type="entry name" value="PROPERDIN"/>
    <property type="match status" value="1"/>
</dbReference>
<evidence type="ECO:0000259" key="8">
    <source>
        <dbReference type="SMART" id="SM00210"/>
    </source>
</evidence>
<evidence type="ECO:0000256" key="1">
    <source>
        <dbReference type="ARBA" id="ARBA00004613"/>
    </source>
</evidence>
<comment type="subcellular location">
    <subcellularLocation>
        <location evidence="1">Secreted</location>
    </subcellularLocation>
</comment>
<dbReference type="Gene3D" id="2.60.120.200">
    <property type="match status" value="1"/>
</dbReference>
<dbReference type="InterPro" id="IPR048287">
    <property type="entry name" value="TSPN-like_N"/>
</dbReference>
<dbReference type="EMBL" id="CAJHJT010000001">
    <property type="protein sequence ID" value="CAD6991958.1"/>
    <property type="molecule type" value="Genomic_DNA"/>
</dbReference>
<keyword evidence="10" id="KW-1185">Reference proteome</keyword>
<feature type="compositionally biased region" description="Basic and acidic residues" evidence="6">
    <location>
        <begin position="418"/>
        <end position="435"/>
    </location>
</feature>
<dbReference type="AlphaFoldDB" id="A0A811U0Q0"/>
<dbReference type="InterPro" id="IPR036383">
    <property type="entry name" value="TSP1_rpt_sf"/>
</dbReference>
<feature type="compositionally biased region" description="Polar residues" evidence="6">
    <location>
        <begin position="549"/>
        <end position="560"/>
    </location>
</feature>
<reference evidence="9" key="1">
    <citation type="submission" date="2020-11" db="EMBL/GenBank/DDBJ databases">
        <authorList>
            <person name="Whitehead M."/>
        </authorList>
    </citation>
    <scope>NUCLEOTIDE SEQUENCE</scope>
    <source>
        <strain evidence="9">EGII</strain>
    </source>
</reference>
<feature type="chain" id="PRO_5032964808" evidence="7">
    <location>
        <begin position="29"/>
        <end position="920"/>
    </location>
</feature>
<dbReference type="Gene3D" id="2.20.100.10">
    <property type="entry name" value="Thrombospondin type-1 (TSP1) repeat"/>
    <property type="match status" value="1"/>
</dbReference>
<dbReference type="InterPro" id="IPR000884">
    <property type="entry name" value="TSP1_rpt"/>
</dbReference>
<evidence type="ECO:0000256" key="6">
    <source>
        <dbReference type="SAM" id="MobiDB-lite"/>
    </source>
</evidence>
<dbReference type="SMART" id="SM00209">
    <property type="entry name" value="TSP1"/>
    <property type="match status" value="1"/>
</dbReference>
<dbReference type="Proteomes" id="UP000606786">
    <property type="component" value="Unassembled WGS sequence"/>
</dbReference>
<name>A0A811U0Q0_CERCA</name>
<keyword evidence="5" id="KW-1015">Disulfide bond</keyword>
<feature type="domain" description="Thrombospondin-like N-terminal" evidence="8">
    <location>
        <begin position="707"/>
        <end position="874"/>
    </location>
</feature>
<dbReference type="SUPFAM" id="SSF49899">
    <property type="entry name" value="Concanavalin A-like lectins/glucanases"/>
    <property type="match status" value="1"/>
</dbReference>
<dbReference type="PANTHER" id="PTHR22906:SF43">
    <property type="entry name" value="PROPERDIN"/>
    <property type="match status" value="1"/>
</dbReference>
<proteinExistence type="predicted"/>
<evidence type="ECO:0000256" key="2">
    <source>
        <dbReference type="ARBA" id="ARBA00022525"/>
    </source>
</evidence>
<feature type="region of interest" description="Disordered" evidence="6">
    <location>
        <begin position="395"/>
        <end position="452"/>
    </location>
</feature>
<sequence>MCINKQPWPLLLACIVLCPALLFSSTHSTPIAVKSGREPAPCVHDSISELIKKSPVILKALGAHIFTDDVSTNELLNAVQAGASPPEVAGGAVNGELKWQNVQNNLFASATFHKASGRPSAADGAARQRQMQPKQQPLDISGWQRSPNAVSSDTSSTVASATAAAATAAAAASTSRVLDESILITLTPETIYKGASLLKMTPGRETAAREGGGGGGNIGRGIGHSGSYGTASSASTASESAYQYEGQLNATLQPLSCFDRNLLKILPTELIIFGKLMTVQQQQQLSLPDGLHTTQQNDFLLISINGLHRWSPQFENHIWKHLGWDDWSDFTLCSVTCGKGVQQRFRRCLLDNPMVNFNMQLNLNAASDEDDDAADEDVVARDTLSGADITNTHLSGNTLVDPNGETFDNPFANGRAEQQNRKNSIENDKGGDLRKLNGNAATQGEASTEDDAITASATSNKHAGYKINISHKSNLRQTTTPLASFVGQATEANELDGRIDDMKHKNTSDSDNDELMRTFEGNLRVNEENFFATNGLKVGNKEAEERAQNNDGQGQITNSTHRQHKRRRPMKSYSTMFCEGYNIEQRNCNAFECNDDISDLLKFYKKFPVPEDAANPATVSAQSPQVMSPAVDSFVSATTTITMVTLEAAMAGAVGASGPLAGVAMTVHLTGNADTTGATSALDINNNNNSAATGSSSGGVISDAGATSGVGNSLGVEATNANAFGSTATIASNSPSTTPANMGYIRSWRNPLNFTIMLTLRVRNDSKTATTIFSIRNATHNMYLESCKDGLRLYLERDGTTEMLPVKFNLYDFRWHQVAISIQNGDFISIYVDCSWTNSFVVSKRLYTLPLDADVEIGRGFKGELQQLLVLPDNQERQQCSNKRTSINEVKRYIIDTFIDDYDNRNGYDVINAEVKRRKK</sequence>
<keyword evidence="3 7" id="KW-0732">Signal</keyword>
<gene>
    <name evidence="9" type="ORF">CCAP1982_LOCUS846</name>
</gene>
<comment type="caution">
    <text evidence="9">The sequence shown here is derived from an EMBL/GenBank/DDBJ whole genome shotgun (WGS) entry which is preliminary data.</text>
</comment>
<feature type="region of interest" description="Disordered" evidence="6">
    <location>
        <begin position="543"/>
        <end position="570"/>
    </location>
</feature>
<organism evidence="9 10">
    <name type="scientific">Ceratitis capitata</name>
    <name type="common">Mediterranean fruit fly</name>
    <name type="synonym">Tephritis capitata</name>
    <dbReference type="NCBI Taxonomy" id="7213"/>
    <lineage>
        <taxon>Eukaryota</taxon>
        <taxon>Metazoa</taxon>
        <taxon>Ecdysozoa</taxon>
        <taxon>Arthropoda</taxon>
        <taxon>Hexapoda</taxon>
        <taxon>Insecta</taxon>
        <taxon>Pterygota</taxon>
        <taxon>Neoptera</taxon>
        <taxon>Endopterygota</taxon>
        <taxon>Diptera</taxon>
        <taxon>Brachycera</taxon>
        <taxon>Muscomorpha</taxon>
        <taxon>Tephritoidea</taxon>
        <taxon>Tephritidae</taxon>
        <taxon>Ceratitis</taxon>
        <taxon>Ceratitis</taxon>
    </lineage>
</organism>
<feature type="region of interest" description="Disordered" evidence="6">
    <location>
        <begin position="116"/>
        <end position="154"/>
    </location>
</feature>
<dbReference type="SUPFAM" id="SSF82895">
    <property type="entry name" value="TSP-1 type 1 repeat"/>
    <property type="match status" value="1"/>
</dbReference>
<dbReference type="InterPro" id="IPR052065">
    <property type="entry name" value="Compl_asym_regulator"/>
</dbReference>
<evidence type="ECO:0000313" key="10">
    <source>
        <dbReference type="Proteomes" id="UP000606786"/>
    </source>
</evidence>
<dbReference type="SMART" id="SM00210">
    <property type="entry name" value="TSPN"/>
    <property type="match status" value="1"/>
</dbReference>
<dbReference type="PROSITE" id="PS50092">
    <property type="entry name" value="TSP1"/>
    <property type="match status" value="1"/>
</dbReference>
<evidence type="ECO:0000313" key="9">
    <source>
        <dbReference type="EMBL" id="CAD6991958.1"/>
    </source>
</evidence>
<dbReference type="Pfam" id="PF00090">
    <property type="entry name" value="TSP_1"/>
    <property type="match status" value="1"/>
</dbReference>
<keyword evidence="4" id="KW-0677">Repeat</keyword>
<protein>
    <submittedName>
        <fullName evidence="9">(Mediterranean fruit fly) hypothetical protein</fullName>
    </submittedName>
</protein>
<evidence type="ECO:0000256" key="3">
    <source>
        <dbReference type="ARBA" id="ARBA00022729"/>
    </source>
</evidence>
<feature type="compositionally biased region" description="Basic residues" evidence="6">
    <location>
        <begin position="561"/>
        <end position="570"/>
    </location>
</feature>
<dbReference type="OrthoDB" id="5989160at2759"/>
<feature type="signal peptide" evidence="7">
    <location>
        <begin position="1"/>
        <end position="28"/>
    </location>
</feature>
<evidence type="ECO:0000256" key="4">
    <source>
        <dbReference type="ARBA" id="ARBA00022737"/>
    </source>
</evidence>
<evidence type="ECO:0000256" key="5">
    <source>
        <dbReference type="ARBA" id="ARBA00023157"/>
    </source>
</evidence>
<accession>A0A811U0Q0</accession>
<keyword evidence="2" id="KW-0964">Secreted</keyword>